<accession>A0AAV2S1D2</accession>
<feature type="non-terminal residue" evidence="2">
    <location>
        <position position="1"/>
    </location>
</feature>
<proteinExistence type="predicted"/>
<comment type="caution">
    <text evidence="2">The sequence shown here is derived from an EMBL/GenBank/DDBJ whole genome shotgun (WGS) entry which is preliminary data.</text>
</comment>
<gene>
    <name evidence="2" type="ORF">MNOR_LOCUS31986</name>
</gene>
<sequence length="217" mass="25489">YRYGLLDFMRALQLRQNFLAPYDAILKNWMQAKDVLVSLAARTNVLVWPQGRKRECVAFDHIRSKHFEISDILYHHMLSGEAMAWNEKAMHESLKNTGVTLWDSLLPFNLANIRECEAIREVLQITDLRDDGNISSKYAQQRRKKRTSQNVIIHKSSSDDRTTEERRITGDTIAPVEYVWNKFISKGKEKGFYHNSLNESFQKSFNIRNKRNVNIIR</sequence>
<name>A0AAV2S1D2_MEGNR</name>
<evidence type="ECO:0000256" key="1">
    <source>
        <dbReference type="SAM" id="MobiDB-lite"/>
    </source>
</evidence>
<evidence type="ECO:0000313" key="2">
    <source>
        <dbReference type="EMBL" id="CAL4157793.1"/>
    </source>
</evidence>
<feature type="non-terminal residue" evidence="2">
    <location>
        <position position="217"/>
    </location>
</feature>
<dbReference type="Proteomes" id="UP001497623">
    <property type="component" value="Unassembled WGS sequence"/>
</dbReference>
<protein>
    <submittedName>
        <fullName evidence="2">Uncharacterized protein</fullName>
    </submittedName>
</protein>
<keyword evidence="3" id="KW-1185">Reference proteome</keyword>
<dbReference type="EMBL" id="CAXKWB010042395">
    <property type="protein sequence ID" value="CAL4157793.1"/>
    <property type="molecule type" value="Genomic_DNA"/>
</dbReference>
<reference evidence="2 3" key="1">
    <citation type="submission" date="2024-05" db="EMBL/GenBank/DDBJ databases">
        <authorList>
            <person name="Wallberg A."/>
        </authorList>
    </citation>
    <scope>NUCLEOTIDE SEQUENCE [LARGE SCALE GENOMIC DNA]</scope>
</reference>
<evidence type="ECO:0000313" key="3">
    <source>
        <dbReference type="Proteomes" id="UP001497623"/>
    </source>
</evidence>
<dbReference type="AlphaFoldDB" id="A0AAV2S1D2"/>
<feature type="region of interest" description="Disordered" evidence="1">
    <location>
        <begin position="139"/>
        <end position="166"/>
    </location>
</feature>
<organism evidence="2 3">
    <name type="scientific">Meganyctiphanes norvegica</name>
    <name type="common">Northern krill</name>
    <name type="synonym">Thysanopoda norvegica</name>
    <dbReference type="NCBI Taxonomy" id="48144"/>
    <lineage>
        <taxon>Eukaryota</taxon>
        <taxon>Metazoa</taxon>
        <taxon>Ecdysozoa</taxon>
        <taxon>Arthropoda</taxon>
        <taxon>Crustacea</taxon>
        <taxon>Multicrustacea</taxon>
        <taxon>Malacostraca</taxon>
        <taxon>Eumalacostraca</taxon>
        <taxon>Eucarida</taxon>
        <taxon>Euphausiacea</taxon>
        <taxon>Euphausiidae</taxon>
        <taxon>Meganyctiphanes</taxon>
    </lineage>
</organism>
<feature type="compositionally biased region" description="Basic and acidic residues" evidence="1">
    <location>
        <begin position="156"/>
        <end position="166"/>
    </location>
</feature>